<sequence length="269" mass="30324">MFIIFALLALYNTNKNANLRIEEDPNILDVNSASIVISSGENIIPSSEDDKDPEDQNPSTGNIENPPEDQSSSIDDVHSEEDVPNESEKPSYKMSSLLIFILENIDSLLNDGVNKATFNKYFNLTESPNMLENYSRIIDSITDESLVIFPDIEEIGYISNYFNLSTTLYSISPKIKEILEKNKESFKLMKSIFNELAPDVAKAANVDLKKLESLYDYILINDKNDGVLFGEIFKILGISTNWVPKFKEFISVFDAKSPISKLFSGLNVY</sequence>
<feature type="compositionally biased region" description="Basic and acidic residues" evidence="1">
    <location>
        <begin position="75"/>
        <end position="89"/>
    </location>
</feature>
<reference evidence="2 3" key="1">
    <citation type="submission" date="2024-04" db="EMBL/GenBank/DDBJ databases">
        <title>Tritrichomonas musculus Genome.</title>
        <authorList>
            <person name="Alves-Ferreira E."/>
            <person name="Grigg M."/>
            <person name="Lorenzi H."/>
            <person name="Galac M."/>
        </authorList>
    </citation>
    <scope>NUCLEOTIDE SEQUENCE [LARGE SCALE GENOMIC DNA]</scope>
    <source>
        <strain evidence="2 3">EAF2021</strain>
    </source>
</reference>
<organism evidence="2 3">
    <name type="scientific">Tritrichomonas musculus</name>
    <dbReference type="NCBI Taxonomy" id="1915356"/>
    <lineage>
        <taxon>Eukaryota</taxon>
        <taxon>Metamonada</taxon>
        <taxon>Parabasalia</taxon>
        <taxon>Tritrichomonadida</taxon>
        <taxon>Tritrichomonadidae</taxon>
        <taxon>Tritrichomonas</taxon>
    </lineage>
</organism>
<accession>A0ABR2L5H3</accession>
<evidence type="ECO:0000313" key="2">
    <source>
        <dbReference type="EMBL" id="KAK8898597.1"/>
    </source>
</evidence>
<gene>
    <name evidence="2" type="ORF">M9Y10_000889</name>
</gene>
<evidence type="ECO:0000256" key="1">
    <source>
        <dbReference type="SAM" id="MobiDB-lite"/>
    </source>
</evidence>
<feature type="compositionally biased region" description="Polar residues" evidence="1">
    <location>
        <begin position="56"/>
        <end position="74"/>
    </location>
</feature>
<comment type="caution">
    <text evidence="2">The sequence shown here is derived from an EMBL/GenBank/DDBJ whole genome shotgun (WGS) entry which is preliminary data.</text>
</comment>
<dbReference type="Proteomes" id="UP001470230">
    <property type="component" value="Unassembled WGS sequence"/>
</dbReference>
<evidence type="ECO:0000313" key="3">
    <source>
        <dbReference type="Proteomes" id="UP001470230"/>
    </source>
</evidence>
<name>A0ABR2L5H3_9EUKA</name>
<feature type="region of interest" description="Disordered" evidence="1">
    <location>
        <begin position="41"/>
        <end position="89"/>
    </location>
</feature>
<proteinExistence type="predicted"/>
<keyword evidence="3" id="KW-1185">Reference proteome</keyword>
<protein>
    <submittedName>
        <fullName evidence="2">Uncharacterized protein</fullName>
    </submittedName>
</protein>
<dbReference type="EMBL" id="JAPFFF010000001">
    <property type="protein sequence ID" value="KAK8898597.1"/>
    <property type="molecule type" value="Genomic_DNA"/>
</dbReference>